<dbReference type="PROSITE" id="PS50009">
    <property type="entry name" value="RASGEF_CAT"/>
    <property type="match status" value="1"/>
</dbReference>
<keyword evidence="1 3" id="KW-0344">Guanine-nucleotide releasing factor</keyword>
<dbReference type="InterPro" id="IPR000651">
    <property type="entry name" value="Ras-like_Gua-exchang_fac_N"/>
</dbReference>
<dbReference type="Gene3D" id="1.10.840.10">
    <property type="entry name" value="Ras guanine-nucleotide exchange factors catalytic domain"/>
    <property type="match status" value="1"/>
</dbReference>
<dbReference type="GO" id="GO:0007265">
    <property type="term" value="P:Ras protein signal transduction"/>
    <property type="evidence" value="ECO:0007669"/>
    <property type="project" value="TreeGrafter"/>
</dbReference>
<reference evidence="8" key="1">
    <citation type="submission" date="2025-08" db="UniProtKB">
        <authorList>
            <consortium name="RefSeq"/>
        </authorList>
    </citation>
    <scope>IDENTIFICATION</scope>
</reference>
<dbReference type="Proteomes" id="UP000079169">
    <property type="component" value="Unplaced"/>
</dbReference>
<dbReference type="AlphaFoldDB" id="A0A1S3D9U7"/>
<dbReference type="FunFam" id="1.10.840.10:FF:000009">
    <property type="entry name" value="rap guanine nucleotide exchange factor 1"/>
    <property type="match status" value="1"/>
</dbReference>
<evidence type="ECO:0000256" key="2">
    <source>
        <dbReference type="ARBA" id="ARBA00083313"/>
    </source>
</evidence>
<dbReference type="STRING" id="121845.A0A1S3D9U7"/>
<evidence type="ECO:0000313" key="8">
    <source>
        <dbReference type="RefSeq" id="XP_008476571.1"/>
    </source>
</evidence>
<dbReference type="SUPFAM" id="SSF48366">
    <property type="entry name" value="Ras GEF"/>
    <property type="match status" value="1"/>
</dbReference>
<dbReference type="PROSITE" id="PS50212">
    <property type="entry name" value="RASGEF_NTER"/>
    <property type="match status" value="1"/>
</dbReference>
<protein>
    <recommendedName>
        <fullName evidence="2">CRK SH3-binding GNRP</fullName>
    </recommendedName>
</protein>
<evidence type="ECO:0000313" key="7">
    <source>
        <dbReference type="Proteomes" id="UP000079169"/>
    </source>
</evidence>
<feature type="domain" description="N-terminal Ras-GEF" evidence="6">
    <location>
        <begin position="344"/>
        <end position="466"/>
    </location>
</feature>
<evidence type="ECO:0000256" key="4">
    <source>
        <dbReference type="SAM" id="MobiDB-lite"/>
    </source>
</evidence>
<dbReference type="GeneID" id="103513514"/>
<evidence type="ECO:0000259" key="6">
    <source>
        <dbReference type="PROSITE" id="PS50212"/>
    </source>
</evidence>
<dbReference type="CDD" id="cd00155">
    <property type="entry name" value="RasGEF"/>
    <property type="match status" value="1"/>
</dbReference>
<dbReference type="GO" id="GO:0005886">
    <property type="term" value="C:plasma membrane"/>
    <property type="evidence" value="ECO:0007669"/>
    <property type="project" value="TreeGrafter"/>
</dbReference>
<feature type="region of interest" description="Disordered" evidence="4">
    <location>
        <begin position="178"/>
        <end position="205"/>
    </location>
</feature>
<dbReference type="InterPro" id="IPR019804">
    <property type="entry name" value="Ras_G-nucl-exch_fac_CS"/>
</dbReference>
<evidence type="ECO:0000256" key="1">
    <source>
        <dbReference type="ARBA" id="ARBA00022658"/>
    </source>
</evidence>
<accession>A0A1S3D9U7</accession>
<dbReference type="RefSeq" id="XP_008476571.1">
    <property type="nucleotide sequence ID" value="XM_008478349.3"/>
</dbReference>
<evidence type="ECO:0000256" key="3">
    <source>
        <dbReference type="PROSITE-ProRule" id="PRU00168"/>
    </source>
</evidence>
<dbReference type="InterPro" id="IPR001895">
    <property type="entry name" value="RASGEF_cat_dom"/>
</dbReference>
<feature type="domain" description="Ras-GEF" evidence="5">
    <location>
        <begin position="494"/>
        <end position="729"/>
    </location>
</feature>
<dbReference type="Gene3D" id="1.20.870.10">
    <property type="entry name" value="Son of sevenless (SoS) protein Chain: S domain 1"/>
    <property type="match status" value="1"/>
</dbReference>
<sequence length="734" mass="84066">MKTADEQSLSHCFKQVMVSLGHLLDVISKNTLEMLPGNGTIVLDTVCNVHSLVTSHDLNCQSSIVHSTLNQVFQSVANLIKFCDDYFLYNNNDEVNEELAKECVAQVEQAVINLVSLVDQNSHSSLVKSMNNLIGGKFRSSLPEIPRIHTEVDTSVSDSSETMENSFCLNKSWESITMSNPPSKPPLDRNYSEYPPPLPPKKKSLNVESDHKAYSLEQLSVSSQGEYDFNSLQDYSTHHDTIDGTHSPQLLTHSSQYISYSSSVSSSSQHVISNSQHRINVNQVSNLFETNSVSSSSAISGTAMMLESAEVFQSVANLIKFCDDYFLYNNNDEVNEELAKECVAQVEQAVINLVSLVDQNSHSSLVKKHLYQDAFLTTFRTFKTPLEIIKKLIDRYHKFVSSSEVQKQRAARETFSFLVQVVSELTVYELDDNLVKYLTDFIYQLLSSGHFKPARGLRVKLLAKYDCKNNESVKNEILSSLNVYTTHYTLLAFKSEHIAEQMTLLDSDLFIKIEIPEVLAWIEQQNEEKSPNLTRFTEHFNKVSYWARTRILEQNEARDREKYVVKFIKIMKHLRKMNNFNSYLGLLSALDSAPIRRLEWQKHITEGLKEYCALIDSTSSFRAYRQALAETQPPCIPYIGLVLQDLTFVHIGNPHLLPCNELPPHVQYKNVINFSKRRQQFNIVQNMKRFRSGVHKFPRHDRIIEFFSNFDDFLSEEAMWQMSETIKPRGKPKH</sequence>
<dbReference type="GO" id="GO:0005085">
    <property type="term" value="F:guanyl-nucleotide exchange factor activity"/>
    <property type="evidence" value="ECO:0007669"/>
    <property type="project" value="UniProtKB-KW"/>
</dbReference>
<dbReference type="KEGG" id="dci:103513514"/>
<dbReference type="InterPro" id="IPR036964">
    <property type="entry name" value="RASGEF_cat_dom_sf"/>
</dbReference>
<dbReference type="PROSITE" id="PS00720">
    <property type="entry name" value="RASGEF"/>
    <property type="match status" value="1"/>
</dbReference>
<name>A0A1S3D9U7_DIACI</name>
<evidence type="ECO:0000259" key="5">
    <source>
        <dbReference type="PROSITE" id="PS50009"/>
    </source>
</evidence>
<keyword evidence="7" id="KW-1185">Reference proteome</keyword>
<gene>
    <name evidence="8" type="primary">LOC103513514</name>
</gene>
<organism evidence="7 8">
    <name type="scientific">Diaphorina citri</name>
    <name type="common">Asian citrus psyllid</name>
    <dbReference type="NCBI Taxonomy" id="121845"/>
    <lineage>
        <taxon>Eukaryota</taxon>
        <taxon>Metazoa</taxon>
        <taxon>Ecdysozoa</taxon>
        <taxon>Arthropoda</taxon>
        <taxon>Hexapoda</taxon>
        <taxon>Insecta</taxon>
        <taxon>Pterygota</taxon>
        <taxon>Neoptera</taxon>
        <taxon>Paraneoptera</taxon>
        <taxon>Hemiptera</taxon>
        <taxon>Sternorrhyncha</taxon>
        <taxon>Psylloidea</taxon>
        <taxon>Psyllidae</taxon>
        <taxon>Diaphorininae</taxon>
        <taxon>Diaphorina</taxon>
    </lineage>
</organism>
<dbReference type="PANTHER" id="PTHR23113:SF224">
    <property type="entry name" value="RAP GUANINE NUCLEOTIDE EXCHANGE FACTOR 1"/>
    <property type="match status" value="1"/>
</dbReference>
<dbReference type="Pfam" id="PF00617">
    <property type="entry name" value="RasGEF"/>
    <property type="match status" value="1"/>
</dbReference>
<dbReference type="PaxDb" id="121845-A0A1S3D9U7"/>
<dbReference type="InterPro" id="IPR023578">
    <property type="entry name" value="Ras_GEF_dom_sf"/>
</dbReference>
<dbReference type="InterPro" id="IPR008937">
    <property type="entry name" value="Ras-like_GEF"/>
</dbReference>
<dbReference type="SMART" id="SM00147">
    <property type="entry name" value="RasGEF"/>
    <property type="match status" value="1"/>
</dbReference>
<dbReference type="PANTHER" id="PTHR23113">
    <property type="entry name" value="GUANINE NUCLEOTIDE EXCHANGE FACTOR"/>
    <property type="match status" value="1"/>
</dbReference>
<proteinExistence type="predicted"/>